<dbReference type="RefSeq" id="WP_117318560.1">
    <property type="nucleotide sequence ID" value="NZ_CP031769.1"/>
</dbReference>
<dbReference type="KEGG" id="salm:D0Y50_19375"/>
<name>A0A346NS13_9ALTE</name>
<dbReference type="Proteomes" id="UP000262073">
    <property type="component" value="Chromosome"/>
</dbReference>
<dbReference type="OrthoDB" id="6380221at2"/>
<organism evidence="1 2">
    <name type="scientific">Salinimonas sediminis</name>
    <dbReference type="NCBI Taxonomy" id="2303538"/>
    <lineage>
        <taxon>Bacteria</taxon>
        <taxon>Pseudomonadati</taxon>
        <taxon>Pseudomonadota</taxon>
        <taxon>Gammaproteobacteria</taxon>
        <taxon>Alteromonadales</taxon>
        <taxon>Alteromonadaceae</taxon>
        <taxon>Alteromonas/Salinimonas group</taxon>
        <taxon>Salinimonas</taxon>
    </lineage>
</organism>
<keyword evidence="2" id="KW-1185">Reference proteome</keyword>
<reference evidence="1 2" key="1">
    <citation type="submission" date="2018-08" db="EMBL/GenBank/DDBJ databases">
        <title>Salinimonas sediminis sp. nov., a piezophilic bacterium isolated from a deep-sea sediment sample from the New Britain Trench.</title>
        <authorList>
            <person name="Cao J."/>
        </authorList>
    </citation>
    <scope>NUCLEOTIDE SEQUENCE [LARGE SCALE GENOMIC DNA]</scope>
    <source>
        <strain evidence="1 2">N102</strain>
    </source>
</reference>
<proteinExistence type="predicted"/>
<evidence type="ECO:0000313" key="1">
    <source>
        <dbReference type="EMBL" id="AXR08320.1"/>
    </source>
</evidence>
<evidence type="ECO:0000313" key="2">
    <source>
        <dbReference type="Proteomes" id="UP000262073"/>
    </source>
</evidence>
<dbReference type="EMBL" id="CP031769">
    <property type="protein sequence ID" value="AXR08320.1"/>
    <property type="molecule type" value="Genomic_DNA"/>
</dbReference>
<gene>
    <name evidence="1" type="ORF">D0Y50_19375</name>
</gene>
<protein>
    <submittedName>
        <fullName evidence="1">Uncharacterized protein</fullName>
    </submittedName>
</protein>
<dbReference type="AlphaFoldDB" id="A0A346NS13"/>
<accession>A0A346NS13</accession>
<sequence>MKAIDELHFRLRSTIRTGGINNKIADISTSHTASCHQITANAWFTAFVYAKALNDDNALMYSHRADEYFQKAYDAHPPGQLYNLTQLYVNAVLRDDDNRQNLAKHIAIMAYDKTQDELHSVFTVVAALLAIEQPIETFLPELANQEKHKSDLVPLGSVEAVEAIIEGDEQRLIRSLDGLLTIHAKRAGNLRSYICRGASALICRIAILLCDAAQQRGMDVRETLSKRRQKMNLRLSSPADFPDVDRTIKFPIEVDFLTGEIFLK</sequence>